<organism evidence="19 20">
    <name type="scientific">Lichtheimia corymbifera JMRC:FSU:9682</name>
    <dbReference type="NCBI Taxonomy" id="1263082"/>
    <lineage>
        <taxon>Eukaryota</taxon>
        <taxon>Fungi</taxon>
        <taxon>Fungi incertae sedis</taxon>
        <taxon>Mucoromycota</taxon>
        <taxon>Mucoromycotina</taxon>
        <taxon>Mucoromycetes</taxon>
        <taxon>Mucorales</taxon>
        <taxon>Lichtheimiaceae</taxon>
        <taxon>Lichtheimia</taxon>
    </lineage>
</organism>
<dbReference type="FunFam" id="2.40.70.10:FF:000008">
    <property type="entry name" value="Cathepsin D"/>
    <property type="match status" value="1"/>
</dbReference>
<evidence type="ECO:0000256" key="17">
    <source>
        <dbReference type="SAM" id="SignalP"/>
    </source>
</evidence>
<dbReference type="EMBL" id="CBTN010000007">
    <property type="protein sequence ID" value="CDH50765.1"/>
    <property type="molecule type" value="Genomic_DNA"/>
</dbReference>
<dbReference type="SUPFAM" id="SSF50630">
    <property type="entry name" value="Acid proteases"/>
    <property type="match status" value="1"/>
</dbReference>
<keyword evidence="20" id="KW-1185">Reference proteome</keyword>
<evidence type="ECO:0000256" key="3">
    <source>
        <dbReference type="ARBA" id="ARBA00022729"/>
    </source>
</evidence>
<evidence type="ECO:0000256" key="6">
    <source>
        <dbReference type="ARBA" id="ARBA00023145"/>
    </source>
</evidence>
<feature type="signal peptide" evidence="17">
    <location>
        <begin position="1"/>
        <end position="19"/>
    </location>
</feature>
<evidence type="ECO:0000256" key="15">
    <source>
        <dbReference type="PIRSR" id="PIRSR601461-2"/>
    </source>
</evidence>
<dbReference type="GO" id="GO:0004190">
    <property type="term" value="F:aspartic-type endopeptidase activity"/>
    <property type="evidence" value="ECO:0007669"/>
    <property type="project" value="UniProtKB-KW"/>
</dbReference>
<reference evidence="19" key="1">
    <citation type="submission" date="2013-08" db="EMBL/GenBank/DDBJ databases">
        <title>Gene expansion shapes genome architecture in the human pathogen Lichtheimia corymbifera: an evolutionary genomics analysis in the ancient terrestrial Mucorales (Mucoromycotina).</title>
        <authorList>
            <person name="Schwartze V.U."/>
            <person name="Winter S."/>
            <person name="Shelest E."/>
            <person name="Marcet-Houben M."/>
            <person name="Horn F."/>
            <person name="Wehner S."/>
            <person name="Hoffmann K."/>
            <person name="Riege K."/>
            <person name="Sammeth M."/>
            <person name="Nowrousian M."/>
            <person name="Valiante V."/>
            <person name="Linde J."/>
            <person name="Jacobsen I.D."/>
            <person name="Marz M."/>
            <person name="Brakhage A.A."/>
            <person name="Gabaldon T."/>
            <person name="Bocker S."/>
            <person name="Voigt K."/>
        </authorList>
    </citation>
    <scope>NUCLEOTIDE SEQUENCE [LARGE SCALE GENOMIC DNA]</scope>
    <source>
        <strain evidence="19">FSU 9682</strain>
    </source>
</reference>
<dbReference type="InterPro" id="IPR021109">
    <property type="entry name" value="Peptidase_aspartic_dom_sf"/>
</dbReference>
<feature type="domain" description="Peptidase A1" evidence="18">
    <location>
        <begin position="68"/>
        <end position="453"/>
    </location>
</feature>
<dbReference type="MEROPS" id="A01.013"/>
<comment type="function">
    <text evidence="10">This enzyme, capable of clotting milk is frequently used for cheese production.</text>
</comment>
<dbReference type="InterPro" id="IPR001461">
    <property type="entry name" value="Aspartic_peptidase_A1"/>
</dbReference>
<keyword evidence="7 15" id="KW-1015">Disulfide bond</keyword>
<dbReference type="PANTHER" id="PTHR47966:SF65">
    <property type="entry name" value="ASPARTIC-TYPE ENDOPEPTIDASE"/>
    <property type="match status" value="1"/>
</dbReference>
<keyword evidence="5 16" id="KW-0378">Hydrolase</keyword>
<dbReference type="STRING" id="1263082.A0A068RM05"/>
<evidence type="ECO:0000256" key="4">
    <source>
        <dbReference type="ARBA" id="ARBA00022750"/>
    </source>
</evidence>
<evidence type="ECO:0000256" key="1">
    <source>
        <dbReference type="ARBA" id="ARBA00007447"/>
    </source>
</evidence>
<dbReference type="GO" id="GO:0006508">
    <property type="term" value="P:proteolysis"/>
    <property type="evidence" value="ECO:0007669"/>
    <property type="project" value="UniProtKB-KW"/>
</dbReference>
<feature type="active site" evidence="14">
    <location>
        <position position="86"/>
    </location>
</feature>
<evidence type="ECO:0000256" key="11">
    <source>
        <dbReference type="ARBA" id="ARBA00067072"/>
    </source>
</evidence>
<dbReference type="AlphaFoldDB" id="A0A068RM05"/>
<keyword evidence="8" id="KW-0325">Glycoprotein</keyword>
<dbReference type="OrthoDB" id="771136at2759"/>
<sequence length="501" mass="52485">MRFTTLLVIFAISSTRAVASPLPDASSITSSPVVRLPLLRRQHPHGSNRRKRDGSFSAQLYNDQGSEYLIQVAIGTPPQKFTVTLDTGSGDLWVPSSACPTSQCPYSRFDESASSTFKNTQNAFNIVYGIGSVNGTYATDTVTIGGVSVQNQQFGLGTSTSDILTNPTVVGSSDSSSPSNNDNQGTPIANGILGLGYPTLTASANKLGTTYNPFVFNLVEQNLIQQHLFSVYMNSASADGWAGEVIFGGIDSSKYTGNITYIPVAQISTSSIPLKKRAGNNNNYYYWMVHGQGIQVSSNDNHSSAQISLSGDSAAFVIDTGTTLTYFPNDMADNIASALVGRGNYALDSSSQTYIVECKKAAQQGTTLEIQMSDSSSASNNPLTITVPVSQLVIPLDSNSIDTAMSCMLGIAPLGTSHQSSSSSSSNMILIGDSVLRTAYLVFDIGNNQIGFATANNVGGTVNGVGTTSAAAPSSSSSSPLLSLTTVLIATTLIGYAAAWL</sequence>
<dbReference type="PROSITE" id="PS51767">
    <property type="entry name" value="PEPTIDASE_A1"/>
    <property type="match status" value="1"/>
</dbReference>
<dbReference type="EC" id="3.4.23.23" evidence="11"/>
<evidence type="ECO:0000313" key="20">
    <source>
        <dbReference type="Proteomes" id="UP000027586"/>
    </source>
</evidence>
<dbReference type="PRINTS" id="PR00792">
    <property type="entry name" value="PEPSIN"/>
</dbReference>
<dbReference type="PANTHER" id="PTHR47966">
    <property type="entry name" value="BETA-SITE APP-CLEAVING ENZYME, ISOFORM A-RELATED"/>
    <property type="match status" value="1"/>
</dbReference>
<dbReference type="InterPro" id="IPR001969">
    <property type="entry name" value="Aspartic_peptidase_AS"/>
</dbReference>
<dbReference type="PROSITE" id="PS00141">
    <property type="entry name" value="ASP_PROTEASE"/>
    <property type="match status" value="1"/>
</dbReference>
<dbReference type="CDD" id="cd05474">
    <property type="entry name" value="SAP_like"/>
    <property type="match status" value="1"/>
</dbReference>
<evidence type="ECO:0000256" key="12">
    <source>
        <dbReference type="ARBA" id="ARBA00070311"/>
    </source>
</evidence>
<comment type="similarity">
    <text evidence="1 16">Belongs to the peptidase A1 family.</text>
</comment>
<accession>A0A068RM05</accession>
<proteinExistence type="inferred from homology"/>
<keyword evidence="4 16" id="KW-0064">Aspartyl protease</keyword>
<dbReference type="InterPro" id="IPR033121">
    <property type="entry name" value="PEPTIDASE_A1"/>
</dbReference>
<evidence type="ECO:0000256" key="10">
    <source>
        <dbReference type="ARBA" id="ARBA00059864"/>
    </source>
</evidence>
<dbReference type="Proteomes" id="UP000027586">
    <property type="component" value="Unassembled WGS sequence"/>
</dbReference>
<evidence type="ECO:0000256" key="7">
    <source>
        <dbReference type="ARBA" id="ARBA00023157"/>
    </source>
</evidence>
<keyword evidence="2 16" id="KW-0645">Protease</keyword>
<dbReference type="Pfam" id="PF00026">
    <property type="entry name" value="Asp"/>
    <property type="match status" value="1"/>
</dbReference>
<evidence type="ECO:0000256" key="8">
    <source>
        <dbReference type="ARBA" id="ARBA00023180"/>
    </source>
</evidence>
<evidence type="ECO:0000256" key="14">
    <source>
        <dbReference type="PIRSR" id="PIRSR601461-1"/>
    </source>
</evidence>
<evidence type="ECO:0000256" key="13">
    <source>
        <dbReference type="ARBA" id="ARBA00075933"/>
    </source>
</evidence>
<evidence type="ECO:0000259" key="18">
    <source>
        <dbReference type="PROSITE" id="PS51767"/>
    </source>
</evidence>
<evidence type="ECO:0000256" key="2">
    <source>
        <dbReference type="ARBA" id="ARBA00022670"/>
    </source>
</evidence>
<feature type="disulfide bond" evidence="15">
    <location>
        <begin position="99"/>
        <end position="104"/>
    </location>
</feature>
<evidence type="ECO:0000313" key="19">
    <source>
        <dbReference type="EMBL" id="CDH50765.1"/>
    </source>
</evidence>
<protein>
    <recommendedName>
        <fullName evidence="12">Mucorpepsin</fullName>
        <ecNumber evidence="11">3.4.23.23</ecNumber>
    </recommendedName>
    <alternativeName>
        <fullName evidence="13">Mucor rennin</fullName>
    </alternativeName>
</protein>
<evidence type="ECO:0000256" key="9">
    <source>
        <dbReference type="ARBA" id="ARBA00052485"/>
    </source>
</evidence>
<keyword evidence="6" id="KW-0865">Zymogen</keyword>
<dbReference type="Gene3D" id="2.40.70.10">
    <property type="entry name" value="Acid Proteases"/>
    <property type="match status" value="2"/>
</dbReference>
<gene>
    <name evidence="19" type="ORF">LCOR_02462.1</name>
</gene>
<feature type="chain" id="PRO_5001652596" description="Mucorpepsin" evidence="17">
    <location>
        <begin position="20"/>
        <end position="501"/>
    </location>
</feature>
<comment type="caution">
    <text evidence="19">The sequence shown here is derived from an EMBL/GenBank/DDBJ whole genome shotgun (WGS) entry which is preliminary data.</text>
</comment>
<dbReference type="InterPro" id="IPR033876">
    <property type="entry name" value="SAP-like"/>
</dbReference>
<name>A0A068RM05_9FUNG</name>
<keyword evidence="3 17" id="KW-0732">Signal</keyword>
<feature type="active site" evidence="14">
    <location>
        <position position="319"/>
    </location>
</feature>
<comment type="catalytic activity">
    <reaction evidence="9">
        <text>Hydrolysis of proteins, favoring hydrophobic residues at P1 and P1'. Clots milk. Does not accept Lys at P1, and hence does not activate trypsinogen.</text>
        <dbReference type="EC" id="3.4.23.23"/>
    </reaction>
</comment>
<dbReference type="VEuPathDB" id="FungiDB:LCOR_02462.1"/>
<evidence type="ECO:0000256" key="16">
    <source>
        <dbReference type="RuleBase" id="RU000454"/>
    </source>
</evidence>
<evidence type="ECO:0000256" key="5">
    <source>
        <dbReference type="ARBA" id="ARBA00022801"/>
    </source>
</evidence>